<dbReference type="OrthoDB" id="2335338at2759"/>
<evidence type="ECO:0000313" key="1">
    <source>
        <dbReference type="EMBL" id="RSH77948.1"/>
    </source>
</evidence>
<evidence type="ECO:0000313" key="2">
    <source>
        <dbReference type="Proteomes" id="UP000279236"/>
    </source>
</evidence>
<dbReference type="Proteomes" id="UP000279236">
    <property type="component" value="Unassembled WGS sequence"/>
</dbReference>
<sequence>MPGPVINMVLHDRKLTVKPGSELRSLFGPISVQTPFTVGGDSLPVNRLPLTDAHYTQEDKSLNHEIWNVIPLGPKGEVTPTGYNAMNHAQKTLKFSQFGLRRLGHVIAPQVLGDLRIRKANLTVEPLPELVERLEVMKNKANNLFSEGRLRAAMQMYRDAVYALYPWTGSAILFNSTNAFKYGIAQLALWSNMATTALKLGRLEGGFSDWFTTAKSCAEVVTDMRYVSSRTLARALARVAEITHEIGQFRPDLRLFDSCNWRLGVGPEIELSNLLALGDGGDQEWVHKDCFDLHICESTARAQKKIAALPDRGAVIQLYTGVTLKISFR</sequence>
<dbReference type="RefSeq" id="XP_028473095.1">
    <property type="nucleotide sequence ID" value="XM_028618728.1"/>
</dbReference>
<comment type="caution">
    <text evidence="1">The sequence shown here is derived from an EMBL/GenBank/DDBJ whole genome shotgun (WGS) entry which is preliminary data.</text>
</comment>
<accession>A0A427XGG8</accession>
<organism evidence="1 2">
    <name type="scientific">Apiotrichum porosum</name>
    <dbReference type="NCBI Taxonomy" id="105984"/>
    <lineage>
        <taxon>Eukaryota</taxon>
        <taxon>Fungi</taxon>
        <taxon>Dikarya</taxon>
        <taxon>Basidiomycota</taxon>
        <taxon>Agaricomycotina</taxon>
        <taxon>Tremellomycetes</taxon>
        <taxon>Trichosporonales</taxon>
        <taxon>Trichosporonaceae</taxon>
        <taxon>Apiotrichum</taxon>
    </lineage>
</organism>
<dbReference type="AlphaFoldDB" id="A0A427XGG8"/>
<gene>
    <name evidence="1" type="ORF">EHS24_003022</name>
</gene>
<keyword evidence="2" id="KW-1185">Reference proteome</keyword>
<dbReference type="InterPro" id="IPR011990">
    <property type="entry name" value="TPR-like_helical_dom_sf"/>
</dbReference>
<proteinExistence type="predicted"/>
<protein>
    <submittedName>
        <fullName evidence="1">Uncharacterized protein</fullName>
    </submittedName>
</protein>
<dbReference type="GeneID" id="39587565"/>
<reference evidence="1 2" key="1">
    <citation type="submission" date="2018-11" db="EMBL/GenBank/DDBJ databases">
        <title>Genome sequence of Apiotrichum porosum DSM 27194.</title>
        <authorList>
            <person name="Aliyu H."/>
            <person name="Gorte O."/>
            <person name="Ochsenreither K."/>
        </authorList>
    </citation>
    <scope>NUCLEOTIDE SEQUENCE [LARGE SCALE GENOMIC DNA]</scope>
    <source>
        <strain evidence="1 2">DSM 27194</strain>
    </source>
</reference>
<dbReference type="Gene3D" id="1.25.40.10">
    <property type="entry name" value="Tetratricopeptide repeat domain"/>
    <property type="match status" value="1"/>
</dbReference>
<dbReference type="EMBL" id="RSCE01000014">
    <property type="protein sequence ID" value="RSH77948.1"/>
    <property type="molecule type" value="Genomic_DNA"/>
</dbReference>
<name>A0A427XGG8_9TREE</name>